<dbReference type="GO" id="GO:0005507">
    <property type="term" value="F:copper ion binding"/>
    <property type="evidence" value="ECO:0007669"/>
    <property type="project" value="InterPro"/>
</dbReference>
<dbReference type="CDD" id="cd04202">
    <property type="entry name" value="CuRO_D2_2dMcoN_like"/>
    <property type="match status" value="1"/>
</dbReference>
<evidence type="ECO:0000313" key="7">
    <source>
        <dbReference type="Proteomes" id="UP000010420"/>
    </source>
</evidence>
<dbReference type="eggNOG" id="COG2132">
    <property type="taxonomic scope" value="Bacteria"/>
</dbReference>
<proteinExistence type="predicted"/>
<dbReference type="EMBL" id="AMEZ01000110">
    <property type="protein sequence ID" value="EKY23216.1"/>
    <property type="molecule type" value="Genomic_DNA"/>
</dbReference>
<dbReference type="HOGENOM" id="CLU_064932_0_0_9"/>
<protein>
    <submittedName>
        <fullName evidence="6">Multicopper oxidase</fullName>
    </submittedName>
</protein>
<organism evidence="6 7">
    <name type="scientific">Clostridium celatum DSM 1785</name>
    <dbReference type="NCBI Taxonomy" id="545697"/>
    <lineage>
        <taxon>Bacteria</taxon>
        <taxon>Bacillati</taxon>
        <taxon>Bacillota</taxon>
        <taxon>Clostridia</taxon>
        <taxon>Eubacteriales</taxon>
        <taxon>Clostridiaceae</taxon>
        <taxon>Clostridium</taxon>
    </lineage>
</organism>
<evidence type="ECO:0000259" key="5">
    <source>
        <dbReference type="Pfam" id="PF07732"/>
    </source>
</evidence>
<evidence type="ECO:0000256" key="3">
    <source>
        <dbReference type="ARBA" id="ARBA00023008"/>
    </source>
</evidence>
<keyword evidence="7" id="KW-1185">Reference proteome</keyword>
<dbReference type="PATRIC" id="fig|545697.3.peg.2948"/>
<evidence type="ECO:0000256" key="2">
    <source>
        <dbReference type="ARBA" id="ARBA00023002"/>
    </source>
</evidence>
<evidence type="ECO:0000313" key="6">
    <source>
        <dbReference type="EMBL" id="EKY23216.1"/>
    </source>
</evidence>
<comment type="caution">
    <text evidence="6">The sequence shown here is derived from an EMBL/GenBank/DDBJ whole genome shotgun (WGS) entry which is preliminary data.</text>
</comment>
<keyword evidence="3" id="KW-0186">Copper</keyword>
<reference evidence="6 7" key="1">
    <citation type="submission" date="2012-05" db="EMBL/GenBank/DDBJ databases">
        <authorList>
            <person name="Weinstock G."/>
            <person name="Sodergren E."/>
            <person name="Lobos E.A."/>
            <person name="Fulton L."/>
            <person name="Fulton R."/>
            <person name="Courtney L."/>
            <person name="Fronick C."/>
            <person name="O'Laughlin M."/>
            <person name="Godfrey J."/>
            <person name="Wilson R.M."/>
            <person name="Miner T."/>
            <person name="Farmer C."/>
            <person name="Delehaunty K."/>
            <person name="Cordes M."/>
            <person name="Minx P."/>
            <person name="Tomlinson C."/>
            <person name="Chen J."/>
            <person name="Wollam A."/>
            <person name="Pepin K.H."/>
            <person name="Bhonagiri V."/>
            <person name="Zhang X."/>
            <person name="Suruliraj S."/>
            <person name="Warren W."/>
            <person name="Mitreva M."/>
            <person name="Mardis E.R."/>
            <person name="Wilson R.K."/>
        </authorList>
    </citation>
    <scope>NUCLEOTIDE SEQUENCE [LARGE SCALE GENOMIC DNA]</scope>
    <source>
        <strain evidence="6 7">DSM 1785</strain>
    </source>
</reference>
<dbReference type="PANTHER" id="PTHR11709:SF394">
    <property type="entry name" value="FI03373P-RELATED"/>
    <property type="match status" value="1"/>
</dbReference>
<dbReference type="AlphaFoldDB" id="L1Q5P2"/>
<dbReference type="STRING" id="545697.HMPREF0216_03001"/>
<dbReference type="GO" id="GO:0016491">
    <property type="term" value="F:oxidoreductase activity"/>
    <property type="evidence" value="ECO:0007669"/>
    <property type="project" value="UniProtKB-KW"/>
</dbReference>
<dbReference type="InterPro" id="IPR011706">
    <property type="entry name" value="Cu-oxidase_C"/>
</dbReference>
<dbReference type="Pfam" id="PF07731">
    <property type="entry name" value="Cu-oxidase_2"/>
    <property type="match status" value="1"/>
</dbReference>
<evidence type="ECO:0000259" key="4">
    <source>
        <dbReference type="Pfam" id="PF07731"/>
    </source>
</evidence>
<dbReference type="Gene3D" id="2.60.40.420">
    <property type="entry name" value="Cupredoxins - blue copper proteins"/>
    <property type="match status" value="2"/>
</dbReference>
<feature type="domain" description="Plastocyanin-like" evidence="4">
    <location>
        <begin position="175"/>
        <end position="285"/>
    </location>
</feature>
<dbReference type="Proteomes" id="UP000010420">
    <property type="component" value="Unassembled WGS sequence"/>
</dbReference>
<name>L1Q5P2_9CLOT</name>
<dbReference type="PANTHER" id="PTHR11709">
    <property type="entry name" value="MULTI-COPPER OXIDASE"/>
    <property type="match status" value="1"/>
</dbReference>
<evidence type="ECO:0000256" key="1">
    <source>
        <dbReference type="ARBA" id="ARBA00022723"/>
    </source>
</evidence>
<dbReference type="SUPFAM" id="SSF49503">
    <property type="entry name" value="Cupredoxins"/>
    <property type="match status" value="2"/>
</dbReference>
<dbReference type="InterPro" id="IPR045087">
    <property type="entry name" value="Cu-oxidase_fam"/>
</dbReference>
<keyword evidence="2" id="KW-0560">Oxidoreductase</keyword>
<dbReference type="InterPro" id="IPR011707">
    <property type="entry name" value="Cu-oxidase-like_N"/>
</dbReference>
<dbReference type="InterPro" id="IPR008972">
    <property type="entry name" value="Cupredoxin"/>
</dbReference>
<accession>L1Q5P2</accession>
<keyword evidence="1" id="KW-0479">Metal-binding</keyword>
<dbReference type="Pfam" id="PF07732">
    <property type="entry name" value="Cu-oxidase_3"/>
    <property type="match status" value="1"/>
</dbReference>
<sequence>MEFKVVITPGINNLEFDYSNGIKYFTLVAEEVKLELIKGLYVKAWGYNESVPGPTIIVDPGDNVCIRVINKLPQRTSVHWHGLEVPNNMDGVPPIEDSPYIEPNEYFDYKFKINNPPGTYMYHSHVDVMVQDNAGLLGGIIVNDPKDNKRKHYKDYLILLQEWAVDKLPWADINPGVYDLTFKMPEFNFFTMNGKCYPETKPIPVEYGDTVRVRFGNIQMHHHPIHLHGHQFKVVGADGFPIRRKTQIYKNTILVASGETWDIEFIAKNPGIWPMHCHMPHHVTNNGAPGVGGMFTTVNYV</sequence>
<feature type="domain" description="Plastocyanin-like" evidence="5">
    <location>
        <begin position="37"/>
        <end position="146"/>
    </location>
</feature>
<gene>
    <name evidence="6" type="ORF">HMPREF0216_03001</name>
</gene>